<reference evidence="2 3" key="1">
    <citation type="submission" date="2019-02" db="EMBL/GenBank/DDBJ databases">
        <title>Deep-cultivation of Planctomycetes and their phenomic and genomic characterization uncovers novel biology.</title>
        <authorList>
            <person name="Wiegand S."/>
            <person name="Jogler M."/>
            <person name="Boedeker C."/>
            <person name="Pinto D."/>
            <person name="Vollmers J."/>
            <person name="Rivas-Marin E."/>
            <person name="Kohn T."/>
            <person name="Peeters S.H."/>
            <person name="Heuer A."/>
            <person name="Rast P."/>
            <person name="Oberbeckmann S."/>
            <person name="Bunk B."/>
            <person name="Jeske O."/>
            <person name="Meyerdierks A."/>
            <person name="Storesund J.E."/>
            <person name="Kallscheuer N."/>
            <person name="Luecker S."/>
            <person name="Lage O.M."/>
            <person name="Pohl T."/>
            <person name="Merkel B.J."/>
            <person name="Hornburger P."/>
            <person name="Mueller R.-W."/>
            <person name="Bruemmer F."/>
            <person name="Labrenz M."/>
            <person name="Spormann A.M."/>
            <person name="Op den Camp H."/>
            <person name="Overmann J."/>
            <person name="Amann R."/>
            <person name="Jetten M.S.M."/>
            <person name="Mascher T."/>
            <person name="Medema M.H."/>
            <person name="Devos D.P."/>
            <person name="Kaster A.-K."/>
            <person name="Ovreas L."/>
            <person name="Rohde M."/>
            <person name="Galperin M.Y."/>
            <person name="Jogler C."/>
        </authorList>
    </citation>
    <scope>NUCLEOTIDE SEQUENCE [LARGE SCALE GENOMIC DNA]</scope>
    <source>
        <strain evidence="2 3">Q31a</strain>
    </source>
</reference>
<proteinExistence type="predicted"/>
<dbReference type="OrthoDB" id="245674at2"/>
<dbReference type="Proteomes" id="UP000318017">
    <property type="component" value="Chromosome"/>
</dbReference>
<protein>
    <submittedName>
        <fullName evidence="2">Uncharacterized protein</fullName>
    </submittedName>
</protein>
<dbReference type="RefSeq" id="WP_145077365.1">
    <property type="nucleotide sequence ID" value="NZ_CP036298.1"/>
</dbReference>
<keyword evidence="1" id="KW-0472">Membrane</keyword>
<keyword evidence="1" id="KW-0812">Transmembrane</keyword>
<sequence>MDRGRPFRGWIAAITVASLLTLCFLAVEKHIQIPTHRFFVSPQSVLEHSVSTSAKGILLTVDPGLAGTQQFPPTDLAPLVRQPQDAASGEANRYLRRPPEPAASVVLRAPQASVEFSELPLHASNSSIDYLMDTMDDAFASPVKTVSAQRISGAGQLHVDANRLANLPSPASLTGRMPEPKSLLEELSQLQNLVDPRSVNSFPSNAASRFVTTQRPVQLNVQEAEFLTSWIGRVQTLLHRVVVLHGLEHTESRLETSELVALAAQARQFGGALTDYDLAAQILRVAYSLERRLVVWHAIQGCLDSTSIALNSAQPTHLEVEKLELALQNVHTLLGGTGDGPTWSEYLMLQELNQWVASEQNVWSEGNALALKVLSRLNWERLTAKQREFLSRPEFTELAKQLGIWSRDPVDYRQLLSEIEDIETYDLSRSATSIAGAVQVLRNSNEEPQRLLAAALNDHYRNANMRVSVAGELLQRLLPEGEIEVRPVRQRILGADTRGDSAVQTQLSLKLIPDDSAWNLGIGVTGDLLSNTQSSKGPATFHNTSTAEIQSHRYVRMDATGYQISSEPTNVQSNDYLRKMSTDFDNLPIVGDFLRLIVREQFDQKRGLAQRITRRLIAQEADAELDRRLEESLQTASDEVEKRLVGPLENMRLNPMVVAMNTNEERLAIRYRVSNEMQLASHTPRPRAPAESLLSLQIHQSAINNTISQMGLGGKAWTIPELYEHLGNTFQQTNWRAPTDVPPGLTIRFASNKPAYVEMVDGKLRLSLRISQLQQDNHFDYRSFVVTVTYIPVADGMHAELIRDGVVEIQSVRNGFRQVVPLRVIFGKVFADRDDFPLISEEWQTDPRAEGLAVSQVEIRDGWLAVAISKAGSTMAAEVAARGREIKAMH</sequence>
<evidence type="ECO:0000313" key="3">
    <source>
        <dbReference type="Proteomes" id="UP000318017"/>
    </source>
</evidence>
<evidence type="ECO:0000313" key="2">
    <source>
        <dbReference type="EMBL" id="QDV24016.1"/>
    </source>
</evidence>
<dbReference type="AlphaFoldDB" id="A0A518G5Z1"/>
<dbReference type="EMBL" id="CP036298">
    <property type="protein sequence ID" value="QDV24016.1"/>
    <property type="molecule type" value="Genomic_DNA"/>
</dbReference>
<dbReference type="KEGG" id="ahel:Q31a_23290"/>
<accession>A0A518G5Z1</accession>
<evidence type="ECO:0000256" key="1">
    <source>
        <dbReference type="SAM" id="Phobius"/>
    </source>
</evidence>
<organism evidence="2 3">
    <name type="scientific">Aureliella helgolandensis</name>
    <dbReference type="NCBI Taxonomy" id="2527968"/>
    <lineage>
        <taxon>Bacteria</taxon>
        <taxon>Pseudomonadati</taxon>
        <taxon>Planctomycetota</taxon>
        <taxon>Planctomycetia</taxon>
        <taxon>Pirellulales</taxon>
        <taxon>Pirellulaceae</taxon>
        <taxon>Aureliella</taxon>
    </lineage>
</organism>
<name>A0A518G5Z1_9BACT</name>
<feature type="transmembrane region" description="Helical" evidence="1">
    <location>
        <begin position="7"/>
        <end position="27"/>
    </location>
</feature>
<gene>
    <name evidence="2" type="ORF">Q31a_23290</name>
</gene>
<keyword evidence="3" id="KW-1185">Reference proteome</keyword>
<keyword evidence="1" id="KW-1133">Transmembrane helix</keyword>